<proteinExistence type="predicted"/>
<dbReference type="AlphaFoldDB" id="A0A7X5J8J8"/>
<dbReference type="SUPFAM" id="SSF56300">
    <property type="entry name" value="Metallo-dependent phosphatases"/>
    <property type="match status" value="1"/>
</dbReference>
<evidence type="ECO:0000313" key="3">
    <source>
        <dbReference type="Proteomes" id="UP000586722"/>
    </source>
</evidence>
<dbReference type="EMBL" id="JAABLQ010000001">
    <property type="protein sequence ID" value="NBN78587.1"/>
    <property type="molecule type" value="Genomic_DNA"/>
</dbReference>
<dbReference type="GO" id="GO:0005737">
    <property type="term" value="C:cytoplasm"/>
    <property type="evidence" value="ECO:0007669"/>
    <property type="project" value="TreeGrafter"/>
</dbReference>
<dbReference type="GO" id="GO:0008803">
    <property type="term" value="F:bis(5'-nucleosyl)-tetraphosphatase (symmetrical) activity"/>
    <property type="evidence" value="ECO:0007669"/>
    <property type="project" value="TreeGrafter"/>
</dbReference>
<dbReference type="GO" id="GO:0110154">
    <property type="term" value="P:RNA decapping"/>
    <property type="evidence" value="ECO:0007669"/>
    <property type="project" value="TreeGrafter"/>
</dbReference>
<dbReference type="Proteomes" id="UP000586722">
    <property type="component" value="Unassembled WGS sequence"/>
</dbReference>
<sequence>MVKFLKALFSVPAKAAAAANGIRVEPRQPDLLYAVGDVHGRLDLLQQLEARIAADAERIGLAPTVVYLGDLVDRGPQSAAILDRAIGPAPAGWTRIHLAGNHELMMLGFLQNPKANLAWLDFGGAETLFSYGMSVQDVEQVRKHPGKAAGTLAVFIPEEHIRFLERMITGVHYPGLLLVHAGIRPGTPIEEQTDLDLTRIKTEFLASDADHGAVVVHGHSIVKQPERRANRIAIDTGAYATGTLTAVRLQPAIEPAFLQVSAGRDG</sequence>
<dbReference type="RefSeq" id="WP_161708533.1">
    <property type="nucleotide sequence ID" value="NZ_JAABLQ010000001.1"/>
</dbReference>
<reference evidence="3" key="1">
    <citation type="submission" date="2020-01" db="EMBL/GenBank/DDBJ databases">
        <authorList>
            <person name="Fang Y."/>
            <person name="Sun R."/>
            <person name="Nie L."/>
            <person name="He J."/>
            <person name="Hao L."/>
            <person name="Wang L."/>
            <person name="Su S."/>
            <person name="Lv E."/>
            <person name="Zhang Z."/>
            <person name="Xie R."/>
            <person name="Liu H."/>
        </authorList>
    </citation>
    <scope>NUCLEOTIDE SEQUENCE [LARGE SCALE GENOMIC DNA]</scope>
    <source>
        <strain evidence="3">XCT-53</strain>
    </source>
</reference>
<protein>
    <submittedName>
        <fullName evidence="2">Serine/threonine protein phosphatase</fullName>
    </submittedName>
</protein>
<keyword evidence="3" id="KW-1185">Reference proteome</keyword>
<evidence type="ECO:0000259" key="1">
    <source>
        <dbReference type="Pfam" id="PF00149"/>
    </source>
</evidence>
<name>A0A7X5J8J8_9HYPH</name>
<dbReference type="InterPro" id="IPR004843">
    <property type="entry name" value="Calcineurin-like_PHP"/>
</dbReference>
<accession>A0A7X5J8J8</accession>
<dbReference type="Gene3D" id="3.60.21.10">
    <property type="match status" value="1"/>
</dbReference>
<dbReference type="InterPro" id="IPR050126">
    <property type="entry name" value="Ap4A_hydrolase"/>
</dbReference>
<gene>
    <name evidence="2" type="ORF">GWI72_09935</name>
</gene>
<dbReference type="PANTHER" id="PTHR42850">
    <property type="entry name" value="METALLOPHOSPHOESTERASE"/>
    <property type="match status" value="1"/>
</dbReference>
<organism evidence="2 3">
    <name type="scientific">Pannonibacter tanglangensis</name>
    <dbReference type="NCBI Taxonomy" id="2750084"/>
    <lineage>
        <taxon>Bacteria</taxon>
        <taxon>Pseudomonadati</taxon>
        <taxon>Pseudomonadota</taxon>
        <taxon>Alphaproteobacteria</taxon>
        <taxon>Hyphomicrobiales</taxon>
        <taxon>Stappiaceae</taxon>
        <taxon>Pannonibacter</taxon>
    </lineage>
</organism>
<evidence type="ECO:0000313" key="2">
    <source>
        <dbReference type="EMBL" id="NBN78587.1"/>
    </source>
</evidence>
<dbReference type="PANTHER" id="PTHR42850:SF4">
    <property type="entry name" value="ZINC-DEPENDENT ENDOPOLYPHOSPHATASE"/>
    <property type="match status" value="1"/>
</dbReference>
<comment type="caution">
    <text evidence="2">The sequence shown here is derived from an EMBL/GenBank/DDBJ whole genome shotgun (WGS) entry which is preliminary data.</text>
</comment>
<feature type="domain" description="Calcineurin-like phosphoesterase" evidence="1">
    <location>
        <begin position="33"/>
        <end position="220"/>
    </location>
</feature>
<dbReference type="InterPro" id="IPR029052">
    <property type="entry name" value="Metallo-depent_PP-like"/>
</dbReference>
<dbReference type="Pfam" id="PF00149">
    <property type="entry name" value="Metallophos"/>
    <property type="match status" value="1"/>
</dbReference>
<dbReference type="GO" id="GO:0016791">
    <property type="term" value="F:phosphatase activity"/>
    <property type="evidence" value="ECO:0007669"/>
    <property type="project" value="TreeGrafter"/>
</dbReference>